<evidence type="ECO:0000313" key="3">
    <source>
        <dbReference type="Ensembl" id="ENSLLTP00000001794.1"/>
    </source>
</evidence>
<accession>A0A8C5REB3</accession>
<comment type="similarity">
    <text evidence="1">Belongs to the janus family.</text>
</comment>
<dbReference type="SUPFAM" id="SSF143724">
    <property type="entry name" value="PHP14-like"/>
    <property type="match status" value="1"/>
</dbReference>
<organism evidence="3 4">
    <name type="scientific">Laticauda laticaudata</name>
    <name type="common">Blue-ringed sea krait</name>
    <name type="synonym">Blue-lipped sea krait</name>
    <dbReference type="NCBI Taxonomy" id="8630"/>
    <lineage>
        <taxon>Eukaryota</taxon>
        <taxon>Metazoa</taxon>
        <taxon>Chordata</taxon>
        <taxon>Craniata</taxon>
        <taxon>Vertebrata</taxon>
        <taxon>Euteleostomi</taxon>
        <taxon>Lepidosauria</taxon>
        <taxon>Squamata</taxon>
        <taxon>Bifurcata</taxon>
        <taxon>Unidentata</taxon>
        <taxon>Episquamata</taxon>
        <taxon>Toxicofera</taxon>
        <taxon>Serpentes</taxon>
        <taxon>Colubroidea</taxon>
        <taxon>Elapidae</taxon>
        <taxon>Laticaudinae</taxon>
        <taxon>Laticauda</taxon>
    </lineage>
</organism>
<evidence type="ECO:0000313" key="4">
    <source>
        <dbReference type="Proteomes" id="UP000694406"/>
    </source>
</evidence>
<dbReference type="InterPro" id="IPR007702">
    <property type="entry name" value="Janus"/>
</dbReference>
<dbReference type="InterPro" id="IPR038596">
    <property type="entry name" value="Janus_sf"/>
</dbReference>
<dbReference type="Pfam" id="PF05005">
    <property type="entry name" value="Ocnus"/>
    <property type="match status" value="1"/>
</dbReference>
<reference evidence="3" key="1">
    <citation type="submission" date="2025-08" db="UniProtKB">
        <authorList>
            <consortium name="Ensembl"/>
        </authorList>
    </citation>
    <scope>IDENTIFICATION</scope>
</reference>
<dbReference type="Ensembl" id="ENSLLTT00000001860.1">
    <property type="protein sequence ID" value="ENSLLTP00000001794.1"/>
    <property type="gene ID" value="ENSLLTG00000001401.1"/>
</dbReference>
<dbReference type="AlphaFoldDB" id="A0A8C5REB3"/>
<dbReference type="Gene3D" id="3.50.20.20">
    <property type="entry name" value="Janus/Ocnus"/>
    <property type="match status" value="1"/>
</dbReference>
<protein>
    <submittedName>
        <fullName evidence="3">Uncharacterized protein</fullName>
    </submittedName>
</protein>
<reference evidence="3" key="2">
    <citation type="submission" date="2025-09" db="UniProtKB">
        <authorList>
            <consortium name="Ensembl"/>
        </authorList>
    </citation>
    <scope>IDENTIFICATION</scope>
</reference>
<evidence type="ECO:0000256" key="2">
    <source>
        <dbReference type="SAM" id="MobiDB-lite"/>
    </source>
</evidence>
<keyword evidence="4" id="KW-1185">Reference proteome</keyword>
<evidence type="ECO:0000256" key="1">
    <source>
        <dbReference type="ARBA" id="ARBA00010971"/>
    </source>
</evidence>
<dbReference type="Proteomes" id="UP000694406">
    <property type="component" value="Unplaced"/>
</dbReference>
<name>A0A8C5REB3_LATLA</name>
<feature type="region of interest" description="Disordered" evidence="2">
    <location>
        <begin position="91"/>
        <end position="110"/>
    </location>
</feature>
<proteinExistence type="inferred from homology"/>
<sequence length="110" mass="11392">EMGTESLGSVPDALIDSGRTFGKAGLWGGARVAWQPPSVAVATALRLLRPAADLFEASGTRAGRSGAGRCRCLGGRRISHQSGAKKIHVYGGPEDWGGHPEAIQQVSQGI</sequence>